<dbReference type="InterPro" id="IPR003661">
    <property type="entry name" value="HisK_dim/P_dom"/>
</dbReference>
<accession>A0A150H9U5</accession>
<evidence type="ECO:0000313" key="12">
    <source>
        <dbReference type="Proteomes" id="UP000242755"/>
    </source>
</evidence>
<feature type="domain" description="Histidine kinase" evidence="9">
    <location>
        <begin position="96"/>
        <end position="303"/>
    </location>
</feature>
<comment type="subcellular location">
    <subcellularLocation>
        <location evidence="2">Cell membrane</location>
    </subcellularLocation>
</comment>
<reference evidence="10 13" key="1">
    <citation type="submission" date="2016-01" db="EMBL/GenBank/DDBJ databases">
        <title>Use of Whole Genome Sequencing to ascertain that Brevibacterium massiliense (Roux, Raoult 2009) is a later heterotypic synonym of Brevibacterium ravenspurgense (Mages 2008).</title>
        <authorList>
            <person name="Bernier A.-M."/>
            <person name="Burdz T."/>
            <person name="Huynh C."/>
            <person name="Pachecho A.L."/>
            <person name="Wiebe D."/>
            <person name="Bonner C."/>
            <person name="Bernard K."/>
        </authorList>
    </citation>
    <scope>NUCLEOTIDE SEQUENCE [LARGE SCALE GENOMIC DNA]</scope>
    <source>
        <strain evidence="10 13">CCUG56047</strain>
    </source>
</reference>
<evidence type="ECO:0000256" key="3">
    <source>
        <dbReference type="ARBA" id="ARBA00012438"/>
    </source>
</evidence>
<dbReference type="AlphaFoldDB" id="A0A150H9U5"/>
<keyword evidence="8" id="KW-1133">Transmembrane helix</keyword>
<comment type="catalytic activity">
    <reaction evidence="1">
        <text>ATP + protein L-histidine = ADP + protein N-phospho-L-histidine.</text>
        <dbReference type="EC" id="2.7.13.3"/>
    </reaction>
</comment>
<dbReference type="Gene3D" id="3.30.565.10">
    <property type="entry name" value="Histidine kinase-like ATPase, C-terminal domain"/>
    <property type="match status" value="1"/>
</dbReference>
<feature type="transmembrane region" description="Helical" evidence="8">
    <location>
        <begin position="46"/>
        <end position="71"/>
    </location>
</feature>
<keyword evidence="8" id="KW-0472">Membrane</keyword>
<gene>
    <name evidence="10" type="primary">senX3_2</name>
    <name evidence="10" type="ORF">Bravens_01499</name>
    <name evidence="11" type="ORF">CYJ40_00215</name>
</gene>
<evidence type="ECO:0000256" key="5">
    <source>
        <dbReference type="ARBA" id="ARBA00022679"/>
    </source>
</evidence>
<dbReference type="GO" id="GO:0000155">
    <property type="term" value="F:phosphorelay sensor kinase activity"/>
    <property type="evidence" value="ECO:0007669"/>
    <property type="project" value="InterPro"/>
</dbReference>
<dbReference type="InterPro" id="IPR004358">
    <property type="entry name" value="Sig_transdc_His_kin-like_C"/>
</dbReference>
<evidence type="ECO:0000256" key="4">
    <source>
        <dbReference type="ARBA" id="ARBA00022553"/>
    </source>
</evidence>
<dbReference type="SMART" id="SM00387">
    <property type="entry name" value="HATPase_c"/>
    <property type="match status" value="1"/>
</dbReference>
<dbReference type="InterPro" id="IPR003594">
    <property type="entry name" value="HATPase_dom"/>
</dbReference>
<evidence type="ECO:0000259" key="9">
    <source>
        <dbReference type="PROSITE" id="PS50109"/>
    </source>
</evidence>
<evidence type="ECO:0000256" key="7">
    <source>
        <dbReference type="ARBA" id="ARBA00023012"/>
    </source>
</evidence>
<dbReference type="InterPro" id="IPR036890">
    <property type="entry name" value="HATPase_C_sf"/>
</dbReference>
<evidence type="ECO:0000256" key="8">
    <source>
        <dbReference type="SAM" id="Phobius"/>
    </source>
</evidence>
<dbReference type="SUPFAM" id="SSF47384">
    <property type="entry name" value="Homodimeric domain of signal transducing histidine kinase"/>
    <property type="match status" value="1"/>
</dbReference>
<dbReference type="RefSeq" id="WP_019175533.1">
    <property type="nucleotide sequence ID" value="NZ_LQQC01000010.1"/>
</dbReference>
<feature type="transmembrane region" description="Helical" evidence="8">
    <location>
        <begin position="12"/>
        <end position="34"/>
    </location>
</feature>
<dbReference type="Pfam" id="PF02518">
    <property type="entry name" value="HATPase_c"/>
    <property type="match status" value="1"/>
</dbReference>
<dbReference type="PRINTS" id="PR00344">
    <property type="entry name" value="BCTRLSENSOR"/>
</dbReference>
<dbReference type="InterPro" id="IPR005467">
    <property type="entry name" value="His_kinase_dom"/>
</dbReference>
<dbReference type="EMBL" id="PKGO01000001">
    <property type="protein sequence ID" value="PKY71142.1"/>
    <property type="molecule type" value="Genomic_DNA"/>
</dbReference>
<dbReference type="InterPro" id="IPR036097">
    <property type="entry name" value="HisK_dim/P_sf"/>
</dbReference>
<dbReference type="InterPro" id="IPR050736">
    <property type="entry name" value="Sensor_HK_Regulatory"/>
</dbReference>
<keyword evidence="4" id="KW-0597">Phosphoprotein</keyword>
<keyword evidence="5 10" id="KW-0808">Transferase</keyword>
<comment type="caution">
    <text evidence="10">The sequence shown here is derived from an EMBL/GenBank/DDBJ whole genome shotgun (WGS) entry which is preliminary data.</text>
</comment>
<dbReference type="STRING" id="1176165.GCA_001584405_01895"/>
<sequence length="303" mass="32888">MSEQKQQRTPLVIASALLAPLLIGLIVTVGWLFVDSRTQAVITARVAWAPLVFGLLLSGLFAAGFAAVVLARRGAVKASAQVRDEQTRRRQRLLARLDHELKNPIQGIRAALADEPSQRQRDSIDAQAVRLSSLLSNLRKISEVEHAELEPSAVNIGALVHEAVQTVLEVPGARDRRFQVSLPQAPRPLPHVRGDSDLLFLAVSNVLSNAVKYSPPGAHIEVRGREESGWVVIECADTGRGIAPDEIETVWEELGRSREVRGTEGSGLGLPMVRAIIERHGGTASLQSWYGQGSTVTLRLPAM</sequence>
<dbReference type="PROSITE" id="PS50109">
    <property type="entry name" value="HIS_KIN"/>
    <property type="match status" value="1"/>
</dbReference>
<dbReference type="GO" id="GO:0005886">
    <property type="term" value="C:plasma membrane"/>
    <property type="evidence" value="ECO:0007669"/>
    <property type="project" value="UniProtKB-SubCell"/>
</dbReference>
<keyword evidence="8" id="KW-0812">Transmembrane</keyword>
<dbReference type="SUPFAM" id="SSF55874">
    <property type="entry name" value="ATPase domain of HSP90 chaperone/DNA topoisomerase II/histidine kinase"/>
    <property type="match status" value="1"/>
</dbReference>
<evidence type="ECO:0000313" key="10">
    <source>
        <dbReference type="EMBL" id="KXZ58450.1"/>
    </source>
</evidence>
<keyword evidence="7" id="KW-0902">Two-component regulatory system</keyword>
<reference evidence="11 12" key="2">
    <citation type="submission" date="2017-12" db="EMBL/GenBank/DDBJ databases">
        <title>Phylogenetic diversity of female urinary microbiome.</title>
        <authorList>
            <person name="Thomas-White K."/>
            <person name="Wolfe A.J."/>
        </authorList>
    </citation>
    <scope>NUCLEOTIDE SEQUENCE [LARGE SCALE GENOMIC DNA]</scope>
    <source>
        <strain evidence="11 12">UMB0426</strain>
    </source>
</reference>
<keyword evidence="13" id="KW-1185">Reference proteome</keyword>
<organism evidence="10 13">
    <name type="scientific">Brevibacterium ravenspurgense</name>
    <dbReference type="NCBI Taxonomy" id="479117"/>
    <lineage>
        <taxon>Bacteria</taxon>
        <taxon>Bacillati</taxon>
        <taxon>Actinomycetota</taxon>
        <taxon>Actinomycetes</taxon>
        <taxon>Micrococcales</taxon>
        <taxon>Brevibacteriaceae</taxon>
        <taxon>Brevibacterium</taxon>
    </lineage>
</organism>
<evidence type="ECO:0000256" key="1">
    <source>
        <dbReference type="ARBA" id="ARBA00000085"/>
    </source>
</evidence>
<dbReference type="Proteomes" id="UP000243589">
    <property type="component" value="Unassembled WGS sequence"/>
</dbReference>
<dbReference type="PANTHER" id="PTHR43711:SF1">
    <property type="entry name" value="HISTIDINE KINASE 1"/>
    <property type="match status" value="1"/>
</dbReference>
<dbReference type="PATRIC" id="fig|479117.4.peg.1485"/>
<dbReference type="CDD" id="cd00082">
    <property type="entry name" value="HisKA"/>
    <property type="match status" value="1"/>
</dbReference>
<dbReference type="EC" id="2.7.13.3" evidence="3"/>
<proteinExistence type="predicted"/>
<evidence type="ECO:0000313" key="13">
    <source>
        <dbReference type="Proteomes" id="UP000243589"/>
    </source>
</evidence>
<dbReference type="Proteomes" id="UP000242755">
    <property type="component" value="Unassembled WGS sequence"/>
</dbReference>
<dbReference type="Gene3D" id="1.10.287.130">
    <property type="match status" value="1"/>
</dbReference>
<evidence type="ECO:0000256" key="2">
    <source>
        <dbReference type="ARBA" id="ARBA00004236"/>
    </source>
</evidence>
<keyword evidence="6 10" id="KW-0418">Kinase</keyword>
<dbReference type="EMBL" id="LQQC01000010">
    <property type="protein sequence ID" value="KXZ58450.1"/>
    <property type="molecule type" value="Genomic_DNA"/>
</dbReference>
<dbReference type="PANTHER" id="PTHR43711">
    <property type="entry name" value="TWO-COMPONENT HISTIDINE KINASE"/>
    <property type="match status" value="1"/>
</dbReference>
<dbReference type="CDD" id="cd00075">
    <property type="entry name" value="HATPase"/>
    <property type="match status" value="1"/>
</dbReference>
<name>A0A150H9U5_9MICO</name>
<protein>
    <recommendedName>
        <fullName evidence="3">histidine kinase</fullName>
        <ecNumber evidence="3">2.7.13.3</ecNumber>
    </recommendedName>
</protein>
<evidence type="ECO:0000256" key="6">
    <source>
        <dbReference type="ARBA" id="ARBA00022777"/>
    </source>
</evidence>
<evidence type="ECO:0000313" key="11">
    <source>
        <dbReference type="EMBL" id="PKY71142.1"/>
    </source>
</evidence>